<keyword evidence="5" id="KW-1185">Reference proteome</keyword>
<dbReference type="PANTHER" id="PTHR30185:SF18">
    <property type="entry name" value="TRANSCRIPTIONAL REGULATOR MTLR"/>
    <property type="match status" value="1"/>
</dbReference>
<dbReference type="PANTHER" id="PTHR30185">
    <property type="entry name" value="CRYPTIC BETA-GLUCOSIDE BGL OPERON ANTITERMINATOR"/>
    <property type="match status" value="1"/>
</dbReference>
<dbReference type="OrthoDB" id="2192016at2"/>
<keyword evidence="2" id="KW-0804">Transcription</keyword>
<dbReference type="STRING" id="1140003.OMY_00312"/>
<dbReference type="InterPro" id="IPR050661">
    <property type="entry name" value="BglG_antiterminators"/>
</dbReference>
<dbReference type="EMBL" id="ASWO01000001">
    <property type="protein sequence ID" value="EOT87251.1"/>
    <property type="molecule type" value="Genomic_DNA"/>
</dbReference>
<proteinExistence type="predicted"/>
<evidence type="ECO:0000256" key="2">
    <source>
        <dbReference type="ARBA" id="ARBA00023163"/>
    </source>
</evidence>
<organism evidence="4 5">
    <name type="scientific">Enterococcus sulfureus ATCC 49903</name>
    <dbReference type="NCBI Taxonomy" id="1140003"/>
    <lineage>
        <taxon>Bacteria</taxon>
        <taxon>Bacillati</taxon>
        <taxon>Bacillota</taxon>
        <taxon>Bacilli</taxon>
        <taxon>Lactobacillales</taxon>
        <taxon>Enterococcaceae</taxon>
        <taxon>Enterococcus</taxon>
    </lineage>
</organism>
<comment type="caution">
    <text evidence="4">The sequence shown here is derived from an EMBL/GenBank/DDBJ whole genome shotgun (WGS) entry which is preliminary data.</text>
</comment>
<evidence type="ECO:0000259" key="3">
    <source>
        <dbReference type="Pfam" id="PF05043"/>
    </source>
</evidence>
<evidence type="ECO:0000256" key="1">
    <source>
        <dbReference type="ARBA" id="ARBA00023015"/>
    </source>
</evidence>
<reference evidence="4 5" key="1">
    <citation type="submission" date="2013-03" db="EMBL/GenBank/DDBJ databases">
        <title>The Genome Sequence of Enterococcus sulfureus ATCC_49903 (PacBio/Illumina hybrid assembly).</title>
        <authorList>
            <consortium name="The Broad Institute Genomics Platform"/>
            <consortium name="The Broad Institute Genome Sequencing Center for Infectious Disease"/>
            <person name="Earl A."/>
            <person name="Russ C."/>
            <person name="Gilmore M."/>
            <person name="Surin D."/>
            <person name="Walker B."/>
            <person name="Young S."/>
            <person name="Zeng Q."/>
            <person name="Gargeya S."/>
            <person name="Fitzgerald M."/>
            <person name="Haas B."/>
            <person name="Abouelleil A."/>
            <person name="Allen A.W."/>
            <person name="Alvarado L."/>
            <person name="Arachchi H.M."/>
            <person name="Berlin A.M."/>
            <person name="Chapman S.B."/>
            <person name="Gainer-Dewar J."/>
            <person name="Goldberg J."/>
            <person name="Griggs A."/>
            <person name="Gujja S."/>
            <person name="Hansen M."/>
            <person name="Howarth C."/>
            <person name="Imamovic A."/>
            <person name="Ireland A."/>
            <person name="Larimer J."/>
            <person name="McCowan C."/>
            <person name="Murphy C."/>
            <person name="Pearson M."/>
            <person name="Poon T.W."/>
            <person name="Priest M."/>
            <person name="Roberts A."/>
            <person name="Saif S."/>
            <person name="Shea T."/>
            <person name="Sisk P."/>
            <person name="Sykes S."/>
            <person name="Wortman J."/>
            <person name="Nusbaum C."/>
            <person name="Birren B."/>
        </authorList>
    </citation>
    <scope>NUCLEOTIDE SEQUENCE [LARGE SCALE GENOMIC DNA]</scope>
    <source>
        <strain evidence="4 5">ATCC 49903</strain>
    </source>
</reference>
<protein>
    <recommendedName>
        <fullName evidence="3">Mga helix-turn-helix domain-containing protein</fullName>
    </recommendedName>
</protein>
<dbReference type="InterPro" id="IPR036388">
    <property type="entry name" value="WH-like_DNA-bd_sf"/>
</dbReference>
<evidence type="ECO:0000313" key="5">
    <source>
        <dbReference type="Proteomes" id="UP000015961"/>
    </source>
</evidence>
<dbReference type="Pfam" id="PF05043">
    <property type="entry name" value="Mga"/>
    <property type="match status" value="1"/>
</dbReference>
<sequence>MQIDVLLEKKEAIYVQMLRTIVLSGGQITLTALRETTGLSKTAFEQYLKDIEQLGKKETKYYSITYRDYTIQLDFSPTINLEMVMMYLIEQSSYFQLLQFILLHPTFTTVQLMNHLGMSESTVFRKIKEVNVILKEFQVQIKNGELQGEELQIRYVYYQLFSLMMPYCTLDSFLTIPDYDPFIRALSRTLDCQFSRTQKEKITLWWYLTQKRWLAKNPNFERLAMIFRPFLEDEWYKKIDRFMSLYLSRIAIENNIYEAIMLYIFVISFEILGEEDFYQYDLSRSKRLPTARLDLYLRETILVDYRPKRFSIELEKKVGYQLAQVDHEVYFFMGKIEMYDRENLLTIQRRLLGHKRSRLLQKMMTIVFEQLAPEHHPNNSLQDFLLVNYASILTMIEFSSVQPITIGLDFEQLPIYRFLFFQLVQMELKPLLGVEVERYQANRVVDIVISPRPKPTYLIEEPRYWYAVSEFDSTYDLQKISQLIESIRLERT</sequence>
<dbReference type="InterPro" id="IPR007737">
    <property type="entry name" value="Mga_HTH"/>
</dbReference>
<dbReference type="PATRIC" id="fig|1140003.3.peg.306"/>
<dbReference type="AlphaFoldDB" id="S0KX76"/>
<feature type="domain" description="Mga helix-turn-helix" evidence="3">
    <location>
        <begin position="79"/>
        <end position="161"/>
    </location>
</feature>
<accession>S0KX76</accession>
<dbReference type="Gene3D" id="1.10.10.10">
    <property type="entry name" value="Winged helix-like DNA-binding domain superfamily/Winged helix DNA-binding domain"/>
    <property type="match status" value="1"/>
</dbReference>
<keyword evidence="1" id="KW-0805">Transcription regulation</keyword>
<dbReference type="Proteomes" id="UP000015961">
    <property type="component" value="Unassembled WGS sequence"/>
</dbReference>
<name>S0KX76_9ENTE</name>
<dbReference type="eggNOG" id="COG3711">
    <property type="taxonomic scope" value="Bacteria"/>
</dbReference>
<evidence type="ECO:0000313" key="4">
    <source>
        <dbReference type="EMBL" id="EOT87251.1"/>
    </source>
</evidence>
<gene>
    <name evidence="4" type="ORF">I573_00307</name>
</gene>
<dbReference type="RefSeq" id="WP_016184803.1">
    <property type="nucleotide sequence ID" value="NZ_ASWO01000001.1"/>
</dbReference>